<reference evidence="3" key="1">
    <citation type="journal article" date="2019" name="Int. J. Syst. Evol. Microbiol.">
        <title>The Global Catalogue of Microorganisms (GCM) 10K type strain sequencing project: providing services to taxonomists for standard genome sequencing and annotation.</title>
        <authorList>
            <consortium name="The Broad Institute Genomics Platform"/>
            <consortium name="The Broad Institute Genome Sequencing Center for Infectious Disease"/>
            <person name="Wu L."/>
            <person name="Ma J."/>
        </authorList>
    </citation>
    <scope>NUCLEOTIDE SEQUENCE [LARGE SCALE GENOMIC DNA]</scope>
    <source>
        <strain evidence="3">CGMCC 4.7393</strain>
    </source>
</reference>
<protein>
    <recommendedName>
        <fullName evidence="4">Beta-lactamase-inhibitor-like PepSY-like domain-containing protein</fullName>
    </recommendedName>
</protein>
<sequence length="169" mass="19377">MKVNLIVLALALAVSSALGQTKVFEYKGVDNSYPSPSIKSTRTYLTDSTFTDSGLLCNSAEEKECSITFKKRGKDWFVKANGEWQELYANEDSLIKVVYFKNEKFILKPTPDVNIFNGRELRGFTKEVLYVNTSHFTTYWFDPEFGIVIIEGENSFIRQDYLKGKKNNH</sequence>
<dbReference type="EMBL" id="JBHSYQ010000015">
    <property type="protein sequence ID" value="MFC6999512.1"/>
    <property type="molecule type" value="Genomic_DNA"/>
</dbReference>
<gene>
    <name evidence="2" type="ORF">ACFQHR_17890</name>
</gene>
<organism evidence="2 3">
    <name type="scientific">Rufibacter roseus</name>
    <dbReference type="NCBI Taxonomy" id="1567108"/>
    <lineage>
        <taxon>Bacteria</taxon>
        <taxon>Pseudomonadati</taxon>
        <taxon>Bacteroidota</taxon>
        <taxon>Cytophagia</taxon>
        <taxon>Cytophagales</taxon>
        <taxon>Hymenobacteraceae</taxon>
        <taxon>Rufibacter</taxon>
    </lineage>
</organism>
<comment type="caution">
    <text evidence="2">The sequence shown here is derived from an EMBL/GenBank/DDBJ whole genome shotgun (WGS) entry which is preliminary data.</text>
</comment>
<evidence type="ECO:0000313" key="3">
    <source>
        <dbReference type="Proteomes" id="UP001596405"/>
    </source>
</evidence>
<evidence type="ECO:0000313" key="2">
    <source>
        <dbReference type="EMBL" id="MFC6999512.1"/>
    </source>
</evidence>
<proteinExistence type="predicted"/>
<keyword evidence="1" id="KW-0732">Signal</keyword>
<dbReference type="Proteomes" id="UP001596405">
    <property type="component" value="Unassembled WGS sequence"/>
</dbReference>
<feature type="chain" id="PRO_5046635910" description="Beta-lactamase-inhibitor-like PepSY-like domain-containing protein" evidence="1">
    <location>
        <begin position="20"/>
        <end position="169"/>
    </location>
</feature>
<evidence type="ECO:0000256" key="1">
    <source>
        <dbReference type="SAM" id="SignalP"/>
    </source>
</evidence>
<name>A0ABW2DNV5_9BACT</name>
<dbReference type="RefSeq" id="WP_066625868.1">
    <property type="nucleotide sequence ID" value="NZ_JBHSYQ010000015.1"/>
</dbReference>
<keyword evidence="3" id="KW-1185">Reference proteome</keyword>
<evidence type="ECO:0008006" key="4">
    <source>
        <dbReference type="Google" id="ProtNLM"/>
    </source>
</evidence>
<accession>A0ABW2DNV5</accession>
<feature type="signal peptide" evidence="1">
    <location>
        <begin position="1"/>
        <end position="19"/>
    </location>
</feature>